<evidence type="ECO:0000313" key="1">
    <source>
        <dbReference type="EMBL" id="RNL59673.1"/>
    </source>
</evidence>
<dbReference type="Proteomes" id="UP000273807">
    <property type="component" value="Unassembled WGS sequence"/>
</dbReference>
<accession>A0A3N0C9M5</accession>
<protein>
    <submittedName>
        <fullName evidence="1">Uncharacterized protein</fullName>
    </submittedName>
</protein>
<evidence type="ECO:0000313" key="2">
    <source>
        <dbReference type="Proteomes" id="UP000273807"/>
    </source>
</evidence>
<dbReference type="AlphaFoldDB" id="A0A3N0C9M5"/>
<keyword evidence="2" id="KW-1185">Reference proteome</keyword>
<sequence>MLMSYDQAEFRTQSAAAPHGANVAGISAVEAPGDLRLLLSGSQSTDMFLEVLRNSRTAS</sequence>
<organism evidence="1 2">
    <name type="scientific">Arthrobacter oryzae</name>
    <dbReference type="NCBI Taxonomy" id="409290"/>
    <lineage>
        <taxon>Bacteria</taxon>
        <taxon>Bacillati</taxon>
        <taxon>Actinomycetota</taxon>
        <taxon>Actinomycetes</taxon>
        <taxon>Micrococcales</taxon>
        <taxon>Micrococcaceae</taxon>
        <taxon>Arthrobacter</taxon>
    </lineage>
</organism>
<reference evidence="1 2" key="1">
    <citation type="submission" date="2018-10" db="EMBL/GenBank/DDBJ databases">
        <title>Genome sequencing of Arthrobacter oryzae TNB02.</title>
        <authorList>
            <person name="Cho Y.-J."/>
            <person name="Cho A."/>
            <person name="Kim O.-S."/>
        </authorList>
    </citation>
    <scope>NUCLEOTIDE SEQUENCE [LARGE SCALE GENOMIC DNA]</scope>
    <source>
        <strain evidence="1 2">TNB02</strain>
    </source>
</reference>
<comment type="caution">
    <text evidence="1">The sequence shown here is derived from an EMBL/GenBank/DDBJ whole genome shotgun (WGS) entry which is preliminary data.</text>
</comment>
<proteinExistence type="predicted"/>
<gene>
    <name evidence="1" type="ORF">D7003_02400</name>
</gene>
<dbReference type="EMBL" id="RBED01000035">
    <property type="protein sequence ID" value="RNL59673.1"/>
    <property type="molecule type" value="Genomic_DNA"/>
</dbReference>
<name>A0A3N0C9M5_9MICC</name>